<dbReference type="EMBL" id="VWYK01051661">
    <property type="protein sequence ID" value="NXR09881.1"/>
    <property type="molecule type" value="Genomic_DNA"/>
</dbReference>
<accession>A0A7L2IJA9</accession>
<feature type="compositionally biased region" description="Acidic residues" evidence="2">
    <location>
        <begin position="167"/>
        <end position="177"/>
    </location>
</feature>
<keyword evidence="1" id="KW-0175">Coiled coil</keyword>
<evidence type="ECO:0000313" key="4">
    <source>
        <dbReference type="Proteomes" id="UP000536381"/>
    </source>
</evidence>
<feature type="coiled-coil region" evidence="1">
    <location>
        <begin position="73"/>
        <end position="128"/>
    </location>
</feature>
<reference evidence="3 4" key="1">
    <citation type="submission" date="2019-09" db="EMBL/GenBank/DDBJ databases">
        <title>Bird 10,000 Genomes (B10K) Project - Family phase.</title>
        <authorList>
            <person name="Zhang G."/>
        </authorList>
    </citation>
    <scope>NUCLEOTIDE SEQUENCE [LARGE SCALE GENOMIC DNA]</scope>
    <source>
        <strain evidence="3">B10K-DU-001-42</strain>
        <tissue evidence="3">Muscle</tissue>
    </source>
</reference>
<feature type="non-terminal residue" evidence="3">
    <location>
        <position position="1"/>
    </location>
</feature>
<dbReference type="PANTHER" id="PTHR18853">
    <property type="entry name" value="FORKHEAD-ASSOCIATED DOMAIN-CONTAINING PROTEIN 1-RELATED"/>
    <property type="match status" value="1"/>
</dbReference>
<feature type="region of interest" description="Disordered" evidence="2">
    <location>
        <begin position="158"/>
        <end position="177"/>
    </location>
</feature>
<keyword evidence="4" id="KW-1185">Reference proteome</keyword>
<dbReference type="Proteomes" id="UP000536381">
    <property type="component" value="Unassembled WGS sequence"/>
</dbReference>
<comment type="caution">
    <text evidence="3">The sequence shown here is derived from an EMBL/GenBank/DDBJ whole genome shotgun (WGS) entry which is preliminary data.</text>
</comment>
<feature type="non-terminal residue" evidence="3">
    <location>
        <position position="177"/>
    </location>
</feature>
<evidence type="ECO:0000256" key="1">
    <source>
        <dbReference type="SAM" id="Coils"/>
    </source>
</evidence>
<name>A0A7L2IJA9_9PICI</name>
<sequence>PGAICSLQRQLEIQGSQLRRTAAEKEMLQKQLREREKQLQAMSSKFCSLREERKHEEMLVAMEEENCSLQQLVTEQEHQLAEQKQLLSELQGRVSQLQAEVLANQRHLQKQKQAQEVLQSQAETLQHRELQARVALAQVTSRFDRFRSRILQATFSTADSKAPQAELSDEDVLEAMQ</sequence>
<dbReference type="InterPro" id="IPR052642">
    <property type="entry name" value="CC-FHA_domain"/>
</dbReference>
<dbReference type="OrthoDB" id="9949340at2759"/>
<gene>
    <name evidence="3" type="primary">Ccdc27</name>
    <name evidence="3" type="ORF">SEMFRA_R10478</name>
</gene>
<protein>
    <submittedName>
        <fullName evidence="3">CCD27 protein</fullName>
    </submittedName>
</protein>
<evidence type="ECO:0000313" key="3">
    <source>
        <dbReference type="EMBL" id="NXR09881.1"/>
    </source>
</evidence>
<organism evidence="3 4">
    <name type="scientific">Semnornis frantzii</name>
    <dbReference type="NCBI Taxonomy" id="91796"/>
    <lineage>
        <taxon>Eukaryota</taxon>
        <taxon>Metazoa</taxon>
        <taxon>Chordata</taxon>
        <taxon>Craniata</taxon>
        <taxon>Vertebrata</taxon>
        <taxon>Euteleostomi</taxon>
        <taxon>Archelosauria</taxon>
        <taxon>Archosauria</taxon>
        <taxon>Dinosauria</taxon>
        <taxon>Saurischia</taxon>
        <taxon>Theropoda</taxon>
        <taxon>Coelurosauria</taxon>
        <taxon>Aves</taxon>
        <taxon>Neognathae</taxon>
        <taxon>Neoaves</taxon>
        <taxon>Telluraves</taxon>
        <taxon>Coraciimorphae</taxon>
        <taxon>Piciformes</taxon>
        <taxon>Ramphastidae</taxon>
        <taxon>Semnornis</taxon>
    </lineage>
</organism>
<feature type="coiled-coil region" evidence="1">
    <location>
        <begin position="18"/>
        <end position="45"/>
    </location>
</feature>
<dbReference type="AlphaFoldDB" id="A0A7L2IJA9"/>
<dbReference type="PANTHER" id="PTHR18853:SF9">
    <property type="entry name" value="COILED-COIL DOMAIN-CONTAINING PROTEIN 27"/>
    <property type="match status" value="1"/>
</dbReference>
<proteinExistence type="predicted"/>
<evidence type="ECO:0000256" key="2">
    <source>
        <dbReference type="SAM" id="MobiDB-lite"/>
    </source>
</evidence>